<dbReference type="FunFam" id="1.10.10.10:FF:000458">
    <property type="entry name" value="E2F-like (Mammalian transcription factor)"/>
    <property type="match status" value="1"/>
</dbReference>
<evidence type="ECO:0000259" key="9">
    <source>
        <dbReference type="SMART" id="SM01372"/>
    </source>
</evidence>
<dbReference type="InParanoid" id="A0A7R8YXJ3"/>
<dbReference type="SUPFAM" id="SSF46785">
    <property type="entry name" value="Winged helix' DNA-binding domain"/>
    <property type="match status" value="1"/>
</dbReference>
<evidence type="ECO:0000256" key="2">
    <source>
        <dbReference type="ARBA" id="ARBA00010940"/>
    </source>
</evidence>
<dbReference type="Pfam" id="PF02319">
    <property type="entry name" value="WHD_E2F_TDP"/>
    <property type="match status" value="1"/>
</dbReference>
<dbReference type="GO" id="GO:0000978">
    <property type="term" value="F:RNA polymerase II cis-regulatory region sequence-specific DNA binding"/>
    <property type="evidence" value="ECO:0007669"/>
    <property type="project" value="InterPro"/>
</dbReference>
<dbReference type="OMA" id="NHIKWIG"/>
<dbReference type="Gene3D" id="6.10.250.540">
    <property type="match status" value="1"/>
</dbReference>
<feature type="compositionally biased region" description="Basic residues" evidence="8">
    <location>
        <begin position="237"/>
        <end position="255"/>
    </location>
</feature>
<feature type="compositionally biased region" description="Basic and acidic residues" evidence="8">
    <location>
        <begin position="219"/>
        <end position="228"/>
    </location>
</feature>
<evidence type="ECO:0000256" key="1">
    <source>
        <dbReference type="ARBA" id="ARBA00004123"/>
    </source>
</evidence>
<dbReference type="GO" id="GO:0000981">
    <property type="term" value="F:DNA-binding transcription factor activity, RNA polymerase II-specific"/>
    <property type="evidence" value="ECO:0007669"/>
    <property type="project" value="TreeGrafter"/>
</dbReference>
<comment type="subcellular location">
    <subcellularLocation>
        <location evidence="1 7">Nucleus</location>
    </subcellularLocation>
</comment>
<keyword evidence="3 7" id="KW-0805">Transcription regulation</keyword>
<dbReference type="GO" id="GO:0090575">
    <property type="term" value="C:RNA polymerase II transcription regulator complex"/>
    <property type="evidence" value="ECO:0007669"/>
    <property type="project" value="TreeGrafter"/>
</dbReference>
<dbReference type="InterPro" id="IPR036388">
    <property type="entry name" value="WH-like_DNA-bd_sf"/>
</dbReference>
<dbReference type="SMART" id="SM01372">
    <property type="entry name" value="E2F_TDP"/>
    <property type="match status" value="1"/>
</dbReference>
<dbReference type="InterPro" id="IPR003316">
    <property type="entry name" value="E2F_WHTH_DNA-bd_dom"/>
</dbReference>
<dbReference type="SUPFAM" id="SSF144074">
    <property type="entry name" value="E2F-DP heterodimerization region"/>
    <property type="match status" value="1"/>
</dbReference>
<gene>
    <name evidence="10" type="ORF">HERILL_LOCUS10646</name>
</gene>
<evidence type="ECO:0000313" key="10">
    <source>
        <dbReference type="EMBL" id="CAD7087977.1"/>
    </source>
</evidence>
<dbReference type="EMBL" id="LR899012">
    <property type="protein sequence ID" value="CAD7087977.1"/>
    <property type="molecule type" value="Genomic_DNA"/>
</dbReference>
<evidence type="ECO:0000313" key="11">
    <source>
        <dbReference type="Proteomes" id="UP000594454"/>
    </source>
</evidence>
<proteinExistence type="inferred from homology"/>
<protein>
    <recommendedName>
        <fullName evidence="9">E2F/DP family winged-helix DNA-binding domain-containing protein</fullName>
    </recommendedName>
</protein>
<dbReference type="Gene3D" id="1.10.10.10">
    <property type="entry name" value="Winged helix-like DNA-binding domain superfamily/Winged helix DNA-binding domain"/>
    <property type="match status" value="1"/>
</dbReference>
<name>A0A7R8YXJ3_HERIL</name>
<dbReference type="InterPro" id="IPR037241">
    <property type="entry name" value="E2F-DP_heterodim"/>
</dbReference>
<dbReference type="FunCoup" id="A0A7R8YXJ3">
    <property type="interactions" value="1441"/>
</dbReference>
<dbReference type="InterPro" id="IPR036390">
    <property type="entry name" value="WH_DNA-bd_sf"/>
</dbReference>
<evidence type="ECO:0000256" key="7">
    <source>
        <dbReference type="RuleBase" id="RU003796"/>
    </source>
</evidence>
<keyword evidence="5 7" id="KW-0804">Transcription</keyword>
<dbReference type="OrthoDB" id="1743261at2759"/>
<reference evidence="10 11" key="1">
    <citation type="submission" date="2020-11" db="EMBL/GenBank/DDBJ databases">
        <authorList>
            <person name="Wallbank WR R."/>
            <person name="Pardo Diaz C."/>
            <person name="Kozak K."/>
            <person name="Martin S."/>
            <person name="Jiggins C."/>
            <person name="Moest M."/>
            <person name="Warren A I."/>
            <person name="Generalovic N T."/>
            <person name="Byers J.R.P. K."/>
            <person name="Montejo-Kovacevich G."/>
            <person name="Yen C E."/>
        </authorList>
    </citation>
    <scope>NUCLEOTIDE SEQUENCE [LARGE SCALE GENOMIC DNA]</scope>
</reference>
<feature type="compositionally biased region" description="Basic and acidic residues" evidence="8">
    <location>
        <begin position="202"/>
        <end position="211"/>
    </location>
</feature>
<dbReference type="AlphaFoldDB" id="A0A7R8YXJ3"/>
<dbReference type="PANTHER" id="PTHR12081">
    <property type="entry name" value="TRANSCRIPTION FACTOR E2F"/>
    <property type="match status" value="1"/>
</dbReference>
<feature type="domain" description="E2F/DP family winged-helix DNA-binding" evidence="9">
    <location>
        <begin position="14"/>
        <end position="80"/>
    </location>
</feature>
<evidence type="ECO:0000256" key="8">
    <source>
        <dbReference type="SAM" id="MobiDB-lite"/>
    </source>
</evidence>
<evidence type="ECO:0000256" key="4">
    <source>
        <dbReference type="ARBA" id="ARBA00023125"/>
    </source>
</evidence>
<dbReference type="Proteomes" id="UP000594454">
    <property type="component" value="Chromosome 4"/>
</dbReference>
<keyword evidence="4 7" id="KW-0238">DNA-binding</keyword>
<feature type="region of interest" description="Disordered" evidence="8">
    <location>
        <begin position="196"/>
        <end position="258"/>
    </location>
</feature>
<evidence type="ECO:0000256" key="3">
    <source>
        <dbReference type="ARBA" id="ARBA00023015"/>
    </source>
</evidence>
<evidence type="ECO:0000256" key="6">
    <source>
        <dbReference type="ARBA" id="ARBA00023242"/>
    </source>
</evidence>
<sequence length="327" mass="37609">MSNLSIERHLAYRRSTSSLVSLTRKFVTLLRNAKYGVLDLKYAAQLLGVQKRRIYDITNVLEGIGLISKQSHSSCVKWSGQEESQYEDEDHLATVLDKVEKKRLQLKMEEEELDRHIKYIIHDQQNVRASPVNQSFAYVTRDDLVEAFGDTVILTVQNYDKYETPLLQINDSIIANRFLCITAETGSMVDVRLVTNDGDSSVPKEEVEKIKSQNQSRDGAIEQEKSSSESDEEERPRSRKRQTSRSLAARRAKMKKIAEEKEQIERNLTAKILLRNDKSDHSLRRYFPNDDTSETNSPLVQINPPTRDFLFVLNKDEGVSDLFDFCS</sequence>
<organism evidence="10 11">
    <name type="scientific">Hermetia illucens</name>
    <name type="common">Black soldier fly</name>
    <dbReference type="NCBI Taxonomy" id="343691"/>
    <lineage>
        <taxon>Eukaryota</taxon>
        <taxon>Metazoa</taxon>
        <taxon>Ecdysozoa</taxon>
        <taxon>Arthropoda</taxon>
        <taxon>Hexapoda</taxon>
        <taxon>Insecta</taxon>
        <taxon>Pterygota</taxon>
        <taxon>Neoptera</taxon>
        <taxon>Endopterygota</taxon>
        <taxon>Diptera</taxon>
        <taxon>Brachycera</taxon>
        <taxon>Stratiomyomorpha</taxon>
        <taxon>Stratiomyidae</taxon>
        <taxon>Hermetiinae</taxon>
        <taxon>Hermetia</taxon>
    </lineage>
</organism>
<dbReference type="InterPro" id="IPR015633">
    <property type="entry name" value="E2F"/>
</dbReference>
<dbReference type="PANTHER" id="PTHR12081:SF18">
    <property type="entry name" value="TRANSCRIPTION FACTOR E2F2-RELATED"/>
    <property type="match status" value="1"/>
</dbReference>
<accession>A0A7R8YXJ3</accession>
<keyword evidence="6 7" id="KW-0539">Nucleus</keyword>
<keyword evidence="11" id="KW-1185">Reference proteome</keyword>
<evidence type="ECO:0000256" key="5">
    <source>
        <dbReference type="ARBA" id="ARBA00023163"/>
    </source>
</evidence>
<comment type="similarity">
    <text evidence="2 7">Belongs to the E2F/DP family.</text>
</comment>